<evidence type="ECO:0000313" key="3">
    <source>
        <dbReference type="EMBL" id="KAK2653131.1"/>
    </source>
</evidence>
<evidence type="ECO:0000313" key="4">
    <source>
        <dbReference type="Proteomes" id="UP001280121"/>
    </source>
</evidence>
<dbReference type="PANTHER" id="PTHR46890">
    <property type="entry name" value="NON-LTR RETROLELEMENT REVERSE TRANSCRIPTASE-LIKE PROTEIN-RELATED"/>
    <property type="match status" value="1"/>
</dbReference>
<dbReference type="InterPro" id="IPR043502">
    <property type="entry name" value="DNA/RNA_pol_sf"/>
</dbReference>
<sequence>MDHGSWYPMVDKGNRNYKGRNGKTDSDNPGNAEKNWFSGKSSGNGHSNARRTDDEFTEVNLSKAFNSKSGPKGKNPDTGKLNNANRTSGSSSEKTLLKDYENILDQEEIFWQQKSRNCWLKEGDRNTKFFHRSTVIRRRKNKIEGFKREDDSWIGEIEEMKNEAVHYFQTLFMDNQSNGLYSQLPMFFPKLNGCVPDGVNQTLISHILKVPNPINMTHFRPISLCNTTYKVVRKFLIQRLRVLLLDLVSPNQVAFVPGRQIQDNIIVTQEILHKFKNFRGKVGNIVWKVDLAKAYDRFQWGFIMKVLEEISFEEIVINLIMSCISNV</sequence>
<dbReference type="EMBL" id="JANJYI010000004">
    <property type="protein sequence ID" value="KAK2653131.1"/>
    <property type="molecule type" value="Genomic_DNA"/>
</dbReference>
<dbReference type="InterPro" id="IPR000477">
    <property type="entry name" value="RT_dom"/>
</dbReference>
<dbReference type="Proteomes" id="UP001280121">
    <property type="component" value="Unassembled WGS sequence"/>
</dbReference>
<name>A0AAD9X5A6_9ROSI</name>
<evidence type="ECO:0000256" key="1">
    <source>
        <dbReference type="SAM" id="MobiDB-lite"/>
    </source>
</evidence>
<protein>
    <recommendedName>
        <fullName evidence="2">Reverse transcriptase domain-containing protein</fullName>
    </recommendedName>
</protein>
<organism evidence="3 4">
    <name type="scientific">Dipteronia dyeriana</name>
    <dbReference type="NCBI Taxonomy" id="168575"/>
    <lineage>
        <taxon>Eukaryota</taxon>
        <taxon>Viridiplantae</taxon>
        <taxon>Streptophyta</taxon>
        <taxon>Embryophyta</taxon>
        <taxon>Tracheophyta</taxon>
        <taxon>Spermatophyta</taxon>
        <taxon>Magnoliopsida</taxon>
        <taxon>eudicotyledons</taxon>
        <taxon>Gunneridae</taxon>
        <taxon>Pentapetalae</taxon>
        <taxon>rosids</taxon>
        <taxon>malvids</taxon>
        <taxon>Sapindales</taxon>
        <taxon>Sapindaceae</taxon>
        <taxon>Hippocastanoideae</taxon>
        <taxon>Acereae</taxon>
        <taxon>Dipteronia</taxon>
    </lineage>
</organism>
<feature type="region of interest" description="Disordered" evidence="1">
    <location>
        <begin position="1"/>
        <end position="93"/>
    </location>
</feature>
<accession>A0AAD9X5A6</accession>
<dbReference type="InterPro" id="IPR052343">
    <property type="entry name" value="Retrotransposon-Effector_Assoc"/>
</dbReference>
<feature type="compositionally biased region" description="Polar residues" evidence="1">
    <location>
        <begin position="80"/>
        <end position="93"/>
    </location>
</feature>
<feature type="compositionally biased region" description="Polar residues" evidence="1">
    <location>
        <begin position="59"/>
        <end position="69"/>
    </location>
</feature>
<feature type="domain" description="Reverse transcriptase" evidence="2">
    <location>
        <begin position="216"/>
        <end position="321"/>
    </location>
</feature>
<dbReference type="PANTHER" id="PTHR46890:SF48">
    <property type="entry name" value="RNA-DIRECTED DNA POLYMERASE"/>
    <property type="match status" value="1"/>
</dbReference>
<dbReference type="Pfam" id="PF00078">
    <property type="entry name" value="RVT_1"/>
    <property type="match status" value="1"/>
</dbReference>
<gene>
    <name evidence="3" type="ORF">Ddye_012987</name>
</gene>
<dbReference type="AlphaFoldDB" id="A0AAD9X5A6"/>
<comment type="caution">
    <text evidence="3">The sequence shown here is derived from an EMBL/GenBank/DDBJ whole genome shotgun (WGS) entry which is preliminary data.</text>
</comment>
<evidence type="ECO:0000259" key="2">
    <source>
        <dbReference type="Pfam" id="PF00078"/>
    </source>
</evidence>
<proteinExistence type="predicted"/>
<reference evidence="3" key="1">
    <citation type="journal article" date="2023" name="Plant J.">
        <title>Genome sequences and population genomics provide insights into the demographic history, inbreeding, and mutation load of two 'living fossil' tree species of Dipteronia.</title>
        <authorList>
            <person name="Feng Y."/>
            <person name="Comes H.P."/>
            <person name="Chen J."/>
            <person name="Zhu S."/>
            <person name="Lu R."/>
            <person name="Zhang X."/>
            <person name="Li P."/>
            <person name="Qiu J."/>
            <person name="Olsen K.M."/>
            <person name="Qiu Y."/>
        </authorList>
    </citation>
    <scope>NUCLEOTIDE SEQUENCE</scope>
    <source>
        <strain evidence="3">KIB01</strain>
    </source>
</reference>
<dbReference type="SUPFAM" id="SSF56672">
    <property type="entry name" value="DNA/RNA polymerases"/>
    <property type="match status" value="1"/>
</dbReference>
<feature type="compositionally biased region" description="Polar residues" evidence="1">
    <location>
        <begin position="38"/>
        <end position="47"/>
    </location>
</feature>
<keyword evidence="4" id="KW-1185">Reference proteome</keyword>